<name>A0ABR5IYG7_9ACTN</name>
<accession>A0ABR5IYG7</accession>
<sequence>MRWRNRTKVSQSDCYTRWTLYTVPWFFLVMGALSLVGDTEQPVLAGALIALGVAQCAFGVDLTRRALACYLGQDGPPRRQLAVHAVLLLGSLTVLVALAAHGEPKEPAGAGWVPVAGLLPIGGAVSLLVRIRTYLLG</sequence>
<keyword evidence="1" id="KW-0472">Membrane</keyword>
<keyword evidence="1" id="KW-1133">Transmembrane helix</keyword>
<protein>
    <submittedName>
        <fullName evidence="2">Uncharacterized protein</fullName>
    </submittedName>
</protein>
<organism evidence="2 3">
    <name type="scientific">Streptomyces varsoviensis</name>
    <dbReference type="NCBI Taxonomy" id="67373"/>
    <lineage>
        <taxon>Bacteria</taxon>
        <taxon>Bacillati</taxon>
        <taxon>Actinomycetota</taxon>
        <taxon>Actinomycetes</taxon>
        <taxon>Kitasatosporales</taxon>
        <taxon>Streptomycetaceae</taxon>
        <taxon>Streptomyces</taxon>
    </lineage>
</organism>
<evidence type="ECO:0000256" key="1">
    <source>
        <dbReference type="SAM" id="Phobius"/>
    </source>
</evidence>
<reference evidence="2 3" key="1">
    <citation type="submission" date="2015-07" db="EMBL/GenBank/DDBJ databases">
        <authorList>
            <person name="Ju K.-S."/>
            <person name="Doroghazi J.R."/>
            <person name="Metcalf W.W."/>
        </authorList>
    </citation>
    <scope>NUCLEOTIDE SEQUENCE [LARGE SCALE GENOMIC DNA]</scope>
    <source>
        <strain evidence="2 3">NRRL B-3589</strain>
    </source>
</reference>
<keyword evidence="3" id="KW-1185">Reference proteome</keyword>
<proteinExistence type="predicted"/>
<evidence type="ECO:0000313" key="2">
    <source>
        <dbReference type="EMBL" id="KOG86204.1"/>
    </source>
</evidence>
<feature type="non-terminal residue" evidence="2">
    <location>
        <position position="137"/>
    </location>
</feature>
<keyword evidence="1" id="KW-0812">Transmembrane</keyword>
<feature type="transmembrane region" description="Helical" evidence="1">
    <location>
        <begin position="112"/>
        <end position="131"/>
    </location>
</feature>
<comment type="caution">
    <text evidence="2">The sequence shown here is derived from an EMBL/GenBank/DDBJ whole genome shotgun (WGS) entry which is preliminary data.</text>
</comment>
<gene>
    <name evidence="2" type="ORF">ADK38_32375</name>
</gene>
<dbReference type="EMBL" id="LGUT01002976">
    <property type="protein sequence ID" value="KOG86204.1"/>
    <property type="molecule type" value="Genomic_DNA"/>
</dbReference>
<evidence type="ECO:0000313" key="3">
    <source>
        <dbReference type="Proteomes" id="UP000037020"/>
    </source>
</evidence>
<dbReference type="Proteomes" id="UP000037020">
    <property type="component" value="Unassembled WGS sequence"/>
</dbReference>
<feature type="transmembrane region" description="Helical" evidence="1">
    <location>
        <begin position="20"/>
        <end position="37"/>
    </location>
</feature>
<feature type="transmembrane region" description="Helical" evidence="1">
    <location>
        <begin position="81"/>
        <end position="100"/>
    </location>
</feature>
<feature type="transmembrane region" description="Helical" evidence="1">
    <location>
        <begin position="43"/>
        <end position="60"/>
    </location>
</feature>